<dbReference type="InterPro" id="IPR018771">
    <property type="entry name" value="PocR_dom"/>
</dbReference>
<dbReference type="Pfam" id="PF12833">
    <property type="entry name" value="HTH_18"/>
    <property type="match status" value="1"/>
</dbReference>
<evidence type="ECO:0000256" key="1">
    <source>
        <dbReference type="ARBA" id="ARBA00023015"/>
    </source>
</evidence>
<evidence type="ECO:0000256" key="3">
    <source>
        <dbReference type="ARBA" id="ARBA00023163"/>
    </source>
</evidence>
<dbReference type="RefSeq" id="WP_322610091.1">
    <property type="nucleotide sequence ID" value="NZ_JARVCO010000012.1"/>
</dbReference>
<dbReference type="PANTHER" id="PTHR43280:SF2">
    <property type="entry name" value="HTH-TYPE TRANSCRIPTIONAL REGULATOR EXSA"/>
    <property type="match status" value="1"/>
</dbReference>
<gene>
    <name evidence="5" type="ORF">P9H32_16925</name>
</gene>
<keyword evidence="3" id="KW-0804">Transcription</keyword>
<accession>A0ABU5N1I6</accession>
<organism evidence="5 6">
    <name type="scientific">Pontiella agarivorans</name>
    <dbReference type="NCBI Taxonomy" id="3038953"/>
    <lineage>
        <taxon>Bacteria</taxon>
        <taxon>Pseudomonadati</taxon>
        <taxon>Kiritimatiellota</taxon>
        <taxon>Kiritimatiellia</taxon>
        <taxon>Kiritimatiellales</taxon>
        <taxon>Pontiellaceae</taxon>
        <taxon>Pontiella</taxon>
    </lineage>
</organism>
<dbReference type="PROSITE" id="PS01124">
    <property type="entry name" value="HTH_ARAC_FAMILY_2"/>
    <property type="match status" value="1"/>
</dbReference>
<feature type="domain" description="HTH araC/xylS-type" evidence="4">
    <location>
        <begin position="169"/>
        <end position="267"/>
    </location>
</feature>
<sequence length="267" mass="30606">MNRDMEYIFSDRMLKLLDHFTSLTEVRIAFFSLKGEELCIGQDRSICDYCAMRRREKGFDKACLANDAAGRRAALEMESVCFYQCHAGLYEAVVPVYVGETPIGYAMVGQFRIVGSEEKVRNAHEAEALEKMPVFTPQKAEDLLSMFDVLIQHITSHALVGRRDYDLLDPLVQRMRRQPEERLSLKDAAGIVGLSASRLSHLFTTMIGVSFKQYQMALRLDRADRLMKANPDWRMARIAEKCGFEDPLYFSRAYKKHRGIPPSKAFQ</sequence>
<evidence type="ECO:0000313" key="5">
    <source>
        <dbReference type="EMBL" id="MDZ8120317.1"/>
    </source>
</evidence>
<evidence type="ECO:0000256" key="2">
    <source>
        <dbReference type="ARBA" id="ARBA00023125"/>
    </source>
</evidence>
<dbReference type="Pfam" id="PF10114">
    <property type="entry name" value="PocR"/>
    <property type="match status" value="1"/>
</dbReference>
<dbReference type="InterPro" id="IPR009057">
    <property type="entry name" value="Homeodomain-like_sf"/>
</dbReference>
<keyword evidence="1" id="KW-0805">Transcription regulation</keyword>
<dbReference type="PANTHER" id="PTHR43280">
    <property type="entry name" value="ARAC-FAMILY TRANSCRIPTIONAL REGULATOR"/>
    <property type="match status" value="1"/>
</dbReference>
<dbReference type="EMBL" id="JARVCO010000012">
    <property type="protein sequence ID" value="MDZ8120317.1"/>
    <property type="molecule type" value="Genomic_DNA"/>
</dbReference>
<dbReference type="SUPFAM" id="SSF46689">
    <property type="entry name" value="Homeodomain-like"/>
    <property type="match status" value="2"/>
</dbReference>
<dbReference type="SMART" id="SM00342">
    <property type="entry name" value="HTH_ARAC"/>
    <property type="match status" value="1"/>
</dbReference>
<comment type="caution">
    <text evidence="5">The sequence shown here is derived from an EMBL/GenBank/DDBJ whole genome shotgun (WGS) entry which is preliminary data.</text>
</comment>
<keyword evidence="2" id="KW-0238">DNA-binding</keyword>
<protein>
    <submittedName>
        <fullName evidence="5">PocR ligand-binding domain-containing protein</fullName>
    </submittedName>
</protein>
<name>A0ABU5N1I6_9BACT</name>
<proteinExistence type="predicted"/>
<reference evidence="5 6" key="1">
    <citation type="journal article" date="2024" name="Appl. Environ. Microbiol.">
        <title>Pontiella agarivorans sp. nov., a novel marine anaerobic bacterium capable of degrading macroalgal polysaccharides and fixing nitrogen.</title>
        <authorList>
            <person name="Liu N."/>
            <person name="Kivenson V."/>
            <person name="Peng X."/>
            <person name="Cui Z."/>
            <person name="Lankiewicz T.S."/>
            <person name="Gosselin K.M."/>
            <person name="English C.J."/>
            <person name="Blair E.M."/>
            <person name="O'Malley M.A."/>
            <person name="Valentine D.L."/>
        </authorList>
    </citation>
    <scope>NUCLEOTIDE SEQUENCE [LARGE SCALE GENOMIC DNA]</scope>
    <source>
        <strain evidence="5 6">NLcol2</strain>
    </source>
</reference>
<dbReference type="Gene3D" id="1.10.10.60">
    <property type="entry name" value="Homeodomain-like"/>
    <property type="match status" value="2"/>
</dbReference>
<keyword evidence="6" id="KW-1185">Reference proteome</keyword>
<dbReference type="InterPro" id="IPR018060">
    <property type="entry name" value="HTH_AraC"/>
</dbReference>
<evidence type="ECO:0000259" key="4">
    <source>
        <dbReference type="PROSITE" id="PS01124"/>
    </source>
</evidence>
<dbReference type="Proteomes" id="UP001290861">
    <property type="component" value="Unassembled WGS sequence"/>
</dbReference>
<evidence type="ECO:0000313" key="6">
    <source>
        <dbReference type="Proteomes" id="UP001290861"/>
    </source>
</evidence>